<dbReference type="InterPro" id="IPR044751">
    <property type="entry name" value="Ion_transp-like_CBS"/>
</dbReference>
<dbReference type="SUPFAM" id="SSF54631">
    <property type="entry name" value="CBS-domain pair"/>
    <property type="match status" value="1"/>
</dbReference>
<evidence type="ECO:0000256" key="2">
    <source>
        <dbReference type="ARBA" id="ARBA00023122"/>
    </source>
</evidence>
<dbReference type="InterPro" id="IPR046342">
    <property type="entry name" value="CBS_dom_sf"/>
</dbReference>
<dbReference type="SUPFAM" id="SSF56176">
    <property type="entry name" value="FAD-binding/transporter-associated domain-like"/>
    <property type="match status" value="1"/>
</dbReference>
<protein>
    <recommendedName>
        <fullName evidence="4">CBS domain-containing protein</fullName>
    </recommendedName>
</protein>
<dbReference type="InterPro" id="IPR000644">
    <property type="entry name" value="CBS_dom"/>
</dbReference>
<sequence>MRRITARFVLRGLDGLRRLVLRATGAAATAGREDFTEAELRDLVAANTVLDGEERRLIDEVLAAGTHYVRELMVPRTEVVFLDARLSLEEALTLVRGARHSRFPVTDGSHDDVVGFVHLRDLLLRPAGDPCVHVGDLAREIKRLPGSKRVLPALSEMRRERHHLAVVMDEYGGTAGIVTLEDLLEELVGEIHDEYDAAPEPVPAAGAVEVDGLLNLSDFAERVGLALPAGPYETVAGFLMARLGKVPVTGDEVRLDGWLLTVRALDGRRVSRVALTRPAR</sequence>
<dbReference type="InterPro" id="IPR051676">
    <property type="entry name" value="UPF0053_domain"/>
</dbReference>
<evidence type="ECO:0000256" key="3">
    <source>
        <dbReference type="PROSITE-ProRule" id="PRU00703"/>
    </source>
</evidence>
<dbReference type="Gene3D" id="3.30.465.10">
    <property type="match status" value="1"/>
</dbReference>
<feature type="domain" description="CBS" evidence="4">
    <location>
        <begin position="73"/>
        <end position="137"/>
    </location>
</feature>
<dbReference type="AlphaFoldDB" id="A0A8J3YSQ1"/>
<organism evidence="5 6">
    <name type="scientific">Virgisporangium aliadipatigenens</name>
    <dbReference type="NCBI Taxonomy" id="741659"/>
    <lineage>
        <taxon>Bacteria</taxon>
        <taxon>Bacillati</taxon>
        <taxon>Actinomycetota</taxon>
        <taxon>Actinomycetes</taxon>
        <taxon>Micromonosporales</taxon>
        <taxon>Micromonosporaceae</taxon>
        <taxon>Virgisporangium</taxon>
    </lineage>
</organism>
<dbReference type="Proteomes" id="UP000619260">
    <property type="component" value="Unassembled WGS sequence"/>
</dbReference>
<feature type="domain" description="CBS" evidence="4">
    <location>
        <begin position="139"/>
        <end position="194"/>
    </location>
</feature>
<evidence type="ECO:0000313" key="5">
    <source>
        <dbReference type="EMBL" id="GIJ51154.1"/>
    </source>
</evidence>
<dbReference type="InterPro" id="IPR005170">
    <property type="entry name" value="Transptr-assoc_dom"/>
</dbReference>
<dbReference type="FunFam" id="3.10.580.10:FF:000002">
    <property type="entry name" value="Magnesium/cobalt efflux protein CorC"/>
    <property type="match status" value="1"/>
</dbReference>
<comment type="caution">
    <text evidence="5">The sequence shown here is derived from an EMBL/GenBank/DDBJ whole genome shotgun (WGS) entry which is preliminary data.</text>
</comment>
<keyword evidence="6" id="KW-1185">Reference proteome</keyword>
<dbReference type="InterPro" id="IPR016169">
    <property type="entry name" value="FAD-bd_PCMH_sub2"/>
</dbReference>
<dbReference type="PROSITE" id="PS51371">
    <property type="entry name" value="CBS"/>
    <property type="match status" value="2"/>
</dbReference>
<dbReference type="Pfam" id="PF00571">
    <property type="entry name" value="CBS"/>
    <property type="match status" value="2"/>
</dbReference>
<dbReference type="SMART" id="SM00116">
    <property type="entry name" value="CBS"/>
    <property type="match status" value="2"/>
</dbReference>
<dbReference type="EMBL" id="BOPF01000044">
    <property type="protein sequence ID" value="GIJ51154.1"/>
    <property type="molecule type" value="Genomic_DNA"/>
</dbReference>
<accession>A0A8J3YSQ1</accession>
<keyword evidence="2 3" id="KW-0129">CBS domain</keyword>
<dbReference type="InterPro" id="IPR036318">
    <property type="entry name" value="FAD-bd_PCMH-like_sf"/>
</dbReference>
<dbReference type="Gene3D" id="3.10.580.10">
    <property type="entry name" value="CBS-domain"/>
    <property type="match status" value="1"/>
</dbReference>
<proteinExistence type="predicted"/>
<name>A0A8J3YSQ1_9ACTN</name>
<dbReference type="GO" id="GO:0050660">
    <property type="term" value="F:flavin adenine dinucleotide binding"/>
    <property type="evidence" value="ECO:0007669"/>
    <property type="project" value="InterPro"/>
</dbReference>
<dbReference type="PANTHER" id="PTHR43099:SF5">
    <property type="entry name" value="HLYC_CORC FAMILY TRANSPORTER"/>
    <property type="match status" value="1"/>
</dbReference>
<gene>
    <name evidence="5" type="ORF">Val02_80400</name>
</gene>
<reference evidence="5" key="1">
    <citation type="submission" date="2021-01" db="EMBL/GenBank/DDBJ databases">
        <title>Whole genome shotgun sequence of Virgisporangium aliadipatigenens NBRC 105644.</title>
        <authorList>
            <person name="Komaki H."/>
            <person name="Tamura T."/>
        </authorList>
    </citation>
    <scope>NUCLEOTIDE SEQUENCE</scope>
    <source>
        <strain evidence="5">NBRC 105644</strain>
    </source>
</reference>
<dbReference type="Pfam" id="PF03471">
    <property type="entry name" value="CorC_HlyC"/>
    <property type="match status" value="1"/>
</dbReference>
<evidence type="ECO:0000256" key="1">
    <source>
        <dbReference type="ARBA" id="ARBA00022737"/>
    </source>
</evidence>
<evidence type="ECO:0000313" key="6">
    <source>
        <dbReference type="Proteomes" id="UP000619260"/>
    </source>
</evidence>
<evidence type="ECO:0000259" key="4">
    <source>
        <dbReference type="PROSITE" id="PS51371"/>
    </source>
</evidence>
<keyword evidence="1" id="KW-0677">Repeat</keyword>
<dbReference type="SMART" id="SM01091">
    <property type="entry name" value="CorC_HlyC"/>
    <property type="match status" value="1"/>
</dbReference>
<dbReference type="CDD" id="cd04590">
    <property type="entry name" value="CBS_pair_CorC_HlyC_assoc"/>
    <property type="match status" value="1"/>
</dbReference>
<dbReference type="PANTHER" id="PTHR43099">
    <property type="entry name" value="UPF0053 PROTEIN YRKA"/>
    <property type="match status" value="1"/>
</dbReference>